<evidence type="ECO:0000313" key="1">
    <source>
        <dbReference type="EMBL" id="AZJ35286.1"/>
    </source>
</evidence>
<name>A0A3Q8RQB7_9FLAO</name>
<keyword evidence="2" id="KW-1185">Reference proteome</keyword>
<dbReference type="AlphaFoldDB" id="A0A3Q8RQB7"/>
<proteinExistence type="predicted"/>
<gene>
    <name evidence="1" type="ORF">D6T69_07030</name>
</gene>
<sequence>MLRMMQLQKFRHKLHKVNKKKGLYIVCTILAFFVLASNAAFSQSITKSKLDTIVLLKNEYAVLDTNNGSQCICYINNISKAQQAIVVNTGDTNNVKFNDSTSFNGIHILKIRQQLIAVADFKGSQLIVSNLSPYDVIVIVSILCPKDD</sequence>
<organism evidence="1 2">
    <name type="scientific">Tenacibaculum singaporense</name>
    <dbReference type="NCBI Taxonomy" id="2358479"/>
    <lineage>
        <taxon>Bacteria</taxon>
        <taxon>Pseudomonadati</taxon>
        <taxon>Bacteroidota</taxon>
        <taxon>Flavobacteriia</taxon>
        <taxon>Flavobacteriales</taxon>
        <taxon>Flavobacteriaceae</taxon>
        <taxon>Tenacibaculum</taxon>
    </lineage>
</organism>
<reference evidence="1 2" key="1">
    <citation type="submission" date="2018-09" db="EMBL/GenBank/DDBJ databases">
        <title>Insights into the microbiota of Asian seabass (Lates calcarifer) with tenacibaculosis symptoms and description of sp. nov. Tenacibaculum singaporense.</title>
        <authorList>
            <person name="Miyake S."/>
            <person name="Soh M."/>
            <person name="Azman M.N."/>
            <person name="Ngoh S.Y."/>
            <person name="Orban L."/>
        </authorList>
    </citation>
    <scope>NUCLEOTIDE SEQUENCE [LARGE SCALE GENOMIC DNA]</scope>
    <source>
        <strain evidence="1 2">DSM 106434</strain>
    </source>
</reference>
<evidence type="ECO:0000313" key="2">
    <source>
        <dbReference type="Proteomes" id="UP000274593"/>
    </source>
</evidence>
<accession>A0A3Q8RQB7</accession>
<protein>
    <submittedName>
        <fullName evidence="1">Uncharacterized protein</fullName>
    </submittedName>
</protein>
<dbReference type="KEGG" id="tsig:D6T69_07030"/>
<dbReference type="Proteomes" id="UP000274593">
    <property type="component" value="Chromosome"/>
</dbReference>
<dbReference type="EMBL" id="CP032548">
    <property type="protein sequence ID" value="AZJ35286.1"/>
    <property type="molecule type" value="Genomic_DNA"/>
</dbReference>